<reference evidence="3" key="1">
    <citation type="submission" date="2018-04" db="EMBL/GenBank/DDBJ databases">
        <authorList>
            <person name="Cornet L."/>
        </authorList>
    </citation>
    <scope>NUCLEOTIDE SEQUENCE [LARGE SCALE GENOMIC DNA]</scope>
</reference>
<gene>
    <name evidence="2" type="ORF">DCF17_06825</name>
</gene>
<dbReference type="Pfam" id="PF18068">
    <property type="entry name" value="Npun_R1517"/>
    <property type="match status" value="1"/>
</dbReference>
<name>A0A2W4WEV6_9CYAN</name>
<dbReference type="AlphaFoldDB" id="A0A2W4WEV6"/>
<reference evidence="2 3" key="2">
    <citation type="submission" date="2018-06" db="EMBL/GenBank/DDBJ databases">
        <title>Metagenomic assembly of (sub)arctic Cyanobacteria and their associated microbiome from non-axenic cultures.</title>
        <authorList>
            <person name="Baurain D."/>
        </authorList>
    </citation>
    <scope>NUCLEOTIDE SEQUENCE [LARGE SCALE GENOMIC DNA]</scope>
    <source>
        <strain evidence="2">ULC041bin1</strain>
    </source>
</reference>
<evidence type="ECO:0000313" key="2">
    <source>
        <dbReference type="EMBL" id="PZO43022.1"/>
    </source>
</evidence>
<dbReference type="Gene3D" id="6.20.180.10">
    <property type="match status" value="1"/>
</dbReference>
<dbReference type="Proteomes" id="UP000249081">
    <property type="component" value="Unassembled WGS sequence"/>
</dbReference>
<organism evidence="2 3">
    <name type="scientific">Shackletoniella antarctica</name>
    <dbReference type="NCBI Taxonomy" id="268115"/>
    <lineage>
        <taxon>Bacteria</taxon>
        <taxon>Bacillati</taxon>
        <taxon>Cyanobacteriota</taxon>
        <taxon>Cyanophyceae</taxon>
        <taxon>Oculatellales</taxon>
        <taxon>Oculatellaceae</taxon>
        <taxon>Shackletoniella</taxon>
    </lineage>
</organism>
<protein>
    <recommendedName>
        <fullName evidence="1">Npun R1517 domain-containing protein</fullName>
    </recommendedName>
</protein>
<dbReference type="InterPro" id="IPR040744">
    <property type="entry name" value="Npun_R1517"/>
</dbReference>
<feature type="domain" description="Npun R1517" evidence="1">
    <location>
        <begin position="14"/>
        <end position="86"/>
    </location>
</feature>
<comment type="caution">
    <text evidence="2">The sequence shown here is derived from an EMBL/GenBank/DDBJ whole genome shotgun (WGS) entry which is preliminary data.</text>
</comment>
<evidence type="ECO:0000313" key="3">
    <source>
        <dbReference type="Proteomes" id="UP000249081"/>
    </source>
</evidence>
<proteinExistence type="predicted"/>
<accession>A0A2W4WEV6</accession>
<evidence type="ECO:0000259" key="1">
    <source>
        <dbReference type="Pfam" id="PF18068"/>
    </source>
</evidence>
<sequence length="90" mass="10148">MATSAPRPSIEAQVSVYECAITLKFRILEESHAMANRDHLLEQLLDAFSYGSDEFVEQLESQVEVNEVSAIDASPLMRRQLIRLRNLPSA</sequence>
<dbReference type="EMBL" id="QBMN01000034">
    <property type="protein sequence ID" value="PZO43022.1"/>
    <property type="molecule type" value="Genomic_DNA"/>
</dbReference>